<name>A0AAD3SPD6_NEPGR</name>
<proteinExistence type="predicted"/>
<dbReference type="EMBL" id="BSYO01000013">
    <property type="protein sequence ID" value="GMH14222.1"/>
    <property type="molecule type" value="Genomic_DNA"/>
</dbReference>
<dbReference type="AlphaFoldDB" id="A0AAD3SPD6"/>
<organism evidence="1 2">
    <name type="scientific">Nepenthes gracilis</name>
    <name type="common">Slender pitcher plant</name>
    <dbReference type="NCBI Taxonomy" id="150966"/>
    <lineage>
        <taxon>Eukaryota</taxon>
        <taxon>Viridiplantae</taxon>
        <taxon>Streptophyta</taxon>
        <taxon>Embryophyta</taxon>
        <taxon>Tracheophyta</taxon>
        <taxon>Spermatophyta</taxon>
        <taxon>Magnoliopsida</taxon>
        <taxon>eudicotyledons</taxon>
        <taxon>Gunneridae</taxon>
        <taxon>Pentapetalae</taxon>
        <taxon>Caryophyllales</taxon>
        <taxon>Nepenthaceae</taxon>
        <taxon>Nepenthes</taxon>
    </lineage>
</organism>
<evidence type="ECO:0000313" key="2">
    <source>
        <dbReference type="Proteomes" id="UP001279734"/>
    </source>
</evidence>
<evidence type="ECO:0000313" key="1">
    <source>
        <dbReference type="EMBL" id="GMH14222.1"/>
    </source>
</evidence>
<reference evidence="1" key="1">
    <citation type="submission" date="2023-05" db="EMBL/GenBank/DDBJ databases">
        <title>Nepenthes gracilis genome sequencing.</title>
        <authorList>
            <person name="Fukushima K."/>
        </authorList>
    </citation>
    <scope>NUCLEOTIDE SEQUENCE</scope>
    <source>
        <strain evidence="1">SING2019-196</strain>
    </source>
</reference>
<comment type="caution">
    <text evidence="1">The sequence shown here is derived from an EMBL/GenBank/DDBJ whole genome shotgun (WGS) entry which is preliminary data.</text>
</comment>
<accession>A0AAD3SPD6</accession>
<gene>
    <name evidence="1" type="ORF">Nepgr_016063</name>
</gene>
<keyword evidence="2" id="KW-1185">Reference proteome</keyword>
<protein>
    <submittedName>
        <fullName evidence="1">Uncharacterized protein</fullName>
    </submittedName>
</protein>
<dbReference type="Proteomes" id="UP001279734">
    <property type="component" value="Unassembled WGS sequence"/>
</dbReference>
<sequence length="70" mass="7679">MRPSFDSGTLSLYLAVNRAVQRNGGCRGPYSLFRKGFRALPLRALNLMLTETGKDGQAPLTRFGAALLHQ</sequence>